<evidence type="ECO:0000313" key="1">
    <source>
        <dbReference type="EMBL" id="SPC20970.1"/>
    </source>
</evidence>
<dbReference type="Proteomes" id="UP000257139">
    <property type="component" value="Chromosome CBM2594_b"/>
</dbReference>
<reference evidence="1 2" key="1">
    <citation type="submission" date="2018-01" db="EMBL/GenBank/DDBJ databases">
        <authorList>
            <person name="Clerissi C."/>
        </authorList>
    </citation>
    <scope>NUCLEOTIDE SEQUENCE [LARGE SCALE GENOMIC DNA]</scope>
    <source>
        <strain evidence="1">Cupriavidus taiwanensis STM 6021</strain>
    </source>
</reference>
<evidence type="ECO:0000313" key="2">
    <source>
        <dbReference type="Proteomes" id="UP000257139"/>
    </source>
</evidence>
<organism evidence="1 2">
    <name type="scientific">Cupriavidus taiwanensis</name>
    <dbReference type="NCBI Taxonomy" id="164546"/>
    <lineage>
        <taxon>Bacteria</taxon>
        <taxon>Pseudomonadati</taxon>
        <taxon>Pseudomonadota</taxon>
        <taxon>Betaproteobacteria</taxon>
        <taxon>Burkholderiales</taxon>
        <taxon>Burkholderiaceae</taxon>
        <taxon>Cupriavidus</taxon>
    </lineage>
</organism>
<gene>
    <name evidence="1" type="ORF">CBM2594_B10074</name>
</gene>
<accession>A0A7Z7JCG0</accession>
<protein>
    <submittedName>
        <fullName evidence="1">Uncharacterized protein</fullName>
    </submittedName>
</protein>
<proteinExistence type="predicted"/>
<dbReference type="EMBL" id="LT978514">
    <property type="protein sequence ID" value="SPC20970.1"/>
    <property type="molecule type" value="Genomic_DNA"/>
</dbReference>
<sequence length="55" mass="6186">MRPLRAALKNRPYVRPPGRNAAGFVLPAALKCFVSNLHKACQRFSFCRLGGHDYL</sequence>
<dbReference type="AlphaFoldDB" id="A0A7Z7JCG0"/>
<name>A0A7Z7JCG0_9BURK</name>